<gene>
    <name evidence="2" type="ORF">B0A50_01996</name>
</gene>
<accession>A0A4U0U7E8</accession>
<reference evidence="2 3" key="1">
    <citation type="submission" date="2017-03" db="EMBL/GenBank/DDBJ databases">
        <title>Genomes of endolithic fungi from Antarctica.</title>
        <authorList>
            <person name="Coleine C."/>
            <person name="Masonjones S."/>
            <person name="Stajich J.E."/>
        </authorList>
    </citation>
    <scope>NUCLEOTIDE SEQUENCE [LARGE SCALE GENOMIC DNA]</scope>
    <source>
        <strain evidence="2 3">CCFEE 6315</strain>
    </source>
</reference>
<name>A0A4U0U7E8_9PEZI</name>
<organism evidence="2 3">
    <name type="scientific">Salinomyces thailandicus</name>
    <dbReference type="NCBI Taxonomy" id="706561"/>
    <lineage>
        <taxon>Eukaryota</taxon>
        <taxon>Fungi</taxon>
        <taxon>Dikarya</taxon>
        <taxon>Ascomycota</taxon>
        <taxon>Pezizomycotina</taxon>
        <taxon>Dothideomycetes</taxon>
        <taxon>Dothideomycetidae</taxon>
        <taxon>Mycosphaerellales</taxon>
        <taxon>Teratosphaeriaceae</taxon>
        <taxon>Salinomyces</taxon>
    </lineage>
</organism>
<evidence type="ECO:0000313" key="3">
    <source>
        <dbReference type="Proteomes" id="UP000308549"/>
    </source>
</evidence>
<protein>
    <submittedName>
        <fullName evidence="2">Uncharacterized protein</fullName>
    </submittedName>
</protein>
<feature type="region of interest" description="Disordered" evidence="1">
    <location>
        <begin position="1"/>
        <end position="26"/>
    </location>
</feature>
<dbReference type="OrthoDB" id="4158258at2759"/>
<dbReference type="AlphaFoldDB" id="A0A4U0U7E8"/>
<proteinExistence type="predicted"/>
<sequence>MAEQDSLPADSRKVSSTTALPAGSGVSASMYQPHLLDCSQDSPTQSGVRTYSDLFSPTVYIERGTPQSDDDLIVVVVRIASCFRRQSLEPCEDLPSRPQRRSFFERLSTRWHGPSDDDKYQAVKMTRGDYKRYFARDSEGRYIGTEPERQWNEEEVEARFGRYQKQPLHRILTR</sequence>
<keyword evidence="3" id="KW-1185">Reference proteome</keyword>
<dbReference type="Proteomes" id="UP000308549">
    <property type="component" value="Unassembled WGS sequence"/>
</dbReference>
<evidence type="ECO:0000256" key="1">
    <source>
        <dbReference type="SAM" id="MobiDB-lite"/>
    </source>
</evidence>
<evidence type="ECO:0000313" key="2">
    <source>
        <dbReference type="EMBL" id="TKA31028.1"/>
    </source>
</evidence>
<comment type="caution">
    <text evidence="2">The sequence shown here is derived from an EMBL/GenBank/DDBJ whole genome shotgun (WGS) entry which is preliminary data.</text>
</comment>
<dbReference type="EMBL" id="NAJL01000009">
    <property type="protein sequence ID" value="TKA31028.1"/>
    <property type="molecule type" value="Genomic_DNA"/>
</dbReference>